<dbReference type="InterPro" id="IPR031571">
    <property type="entry name" value="RcpC_dom"/>
</dbReference>
<keyword evidence="3" id="KW-1185">Reference proteome</keyword>
<accession>A0A7W3IYZ5</accession>
<dbReference type="NCBIfam" id="TIGR03177">
    <property type="entry name" value="pilus_cpaB"/>
    <property type="match status" value="1"/>
</dbReference>
<evidence type="ECO:0000313" key="2">
    <source>
        <dbReference type="EMBL" id="MBA8803191.1"/>
    </source>
</evidence>
<reference evidence="2 3" key="1">
    <citation type="submission" date="2020-07" db="EMBL/GenBank/DDBJ databases">
        <title>Sequencing the genomes of 1000 actinobacteria strains.</title>
        <authorList>
            <person name="Klenk H.-P."/>
        </authorList>
    </citation>
    <scope>NUCLEOTIDE SEQUENCE [LARGE SCALE GENOMIC DNA]</scope>
    <source>
        <strain evidence="2 3">DSM 21349</strain>
    </source>
</reference>
<organism evidence="2 3">
    <name type="scientific">Nocardioides ginsengisegetis</name>
    <dbReference type="NCBI Taxonomy" id="661491"/>
    <lineage>
        <taxon>Bacteria</taxon>
        <taxon>Bacillati</taxon>
        <taxon>Actinomycetota</taxon>
        <taxon>Actinomycetes</taxon>
        <taxon>Propionibacteriales</taxon>
        <taxon>Nocardioidaceae</taxon>
        <taxon>Nocardioides</taxon>
    </lineage>
</organism>
<proteinExistence type="predicted"/>
<feature type="domain" description="Flp pilus assembly protein RcpC/CpaB" evidence="1">
    <location>
        <begin position="115"/>
        <end position="231"/>
    </location>
</feature>
<name>A0A7W3IYZ5_9ACTN</name>
<gene>
    <name evidence="2" type="ORF">FB382_001482</name>
</gene>
<evidence type="ECO:0000313" key="3">
    <source>
        <dbReference type="Proteomes" id="UP000580910"/>
    </source>
</evidence>
<dbReference type="Pfam" id="PF16976">
    <property type="entry name" value="RcpC"/>
    <property type="match status" value="1"/>
</dbReference>
<dbReference type="InterPro" id="IPR017592">
    <property type="entry name" value="Pilus_assmbl_Flp-typ_CpaB"/>
</dbReference>
<dbReference type="RefSeq" id="WP_182538031.1">
    <property type="nucleotide sequence ID" value="NZ_JACGXA010000001.1"/>
</dbReference>
<protein>
    <submittedName>
        <fullName evidence="2">Pilus assembly protein CpaB</fullName>
    </submittedName>
</protein>
<dbReference type="AlphaFoldDB" id="A0A7W3IYZ5"/>
<sequence>MARRTILFCVAFVIAALGTTMVVLYVQGIDARATEGQALVEVLTATDVVKAGESVSDAESAGKFEKTRVVRDDVVEGALSSTTSIADEVALGTIYPGQQIIGQQFGSAQTVDTLTIPDDKLAVSVELTDPARVAGFVYPGSSVAIFASADPELYKADGTTQKLSPVTRLLLAQVEVIGVGDTSVSPTTTTSKGSKTTEQIPRTILTIAVTQAQAEKVIYAARNGDLSFALRTAKSKVVDGPGVTARDIMPEVFGGVR</sequence>
<dbReference type="EMBL" id="JACGXA010000001">
    <property type="protein sequence ID" value="MBA8803191.1"/>
    <property type="molecule type" value="Genomic_DNA"/>
</dbReference>
<comment type="caution">
    <text evidence="2">The sequence shown here is derived from an EMBL/GenBank/DDBJ whole genome shotgun (WGS) entry which is preliminary data.</text>
</comment>
<dbReference type="Proteomes" id="UP000580910">
    <property type="component" value="Unassembled WGS sequence"/>
</dbReference>
<evidence type="ECO:0000259" key="1">
    <source>
        <dbReference type="Pfam" id="PF16976"/>
    </source>
</evidence>